<evidence type="ECO:0000313" key="2">
    <source>
        <dbReference type="Proteomes" id="UP000654993"/>
    </source>
</evidence>
<dbReference type="RefSeq" id="WP_200967734.1">
    <property type="nucleotide sequence ID" value="NZ_BMAQ01000053.1"/>
</dbReference>
<dbReference type="AlphaFoldDB" id="A0A916VH98"/>
<comment type="caution">
    <text evidence="1">The sequence shown here is derived from an EMBL/GenBank/DDBJ whole genome shotgun (WGS) entry which is preliminary data.</text>
</comment>
<reference evidence="1" key="1">
    <citation type="submission" date="2020-08" db="EMBL/GenBank/DDBJ databases">
        <authorList>
            <person name="Uke A."/>
            <person name="Chhe C."/>
            <person name="Baramee S."/>
            <person name="Kosugi A."/>
        </authorList>
    </citation>
    <scope>NUCLEOTIDE SEQUENCE</scope>
    <source>
        <strain evidence="1">DA-C8</strain>
    </source>
</reference>
<gene>
    <name evidence="1" type="ORF">PRECH8_28400</name>
</gene>
<dbReference type="EMBL" id="BMAQ01000053">
    <property type="protein sequence ID" value="GFR39544.1"/>
    <property type="molecule type" value="Genomic_DNA"/>
</dbReference>
<sequence length="458" mass="51611">MKRKLTVIVVALLLLGVILSTIDVFGKNERWTYIEDEYYRVLPVDMEKPVLFNRLGEDDYIEILNALVDKNSEPLSIEEMKMIEDDPNAVFVDNLLPNGQYLVENWIDIQTAMINSKFKIGVLDDFSVIRSPSEEEIIQKIKTGFNEIELTLKKVIVNGKSIVIPKNMDDFPLQFSITPDGMKSIISSDNGLWIFDKSGDKLIKISSEYYDGKSYDELVKESYDLYDENKVIWNDDVVPSPDSSKLVYSSNKNRIETSGASLFVFDLTSGKEYLIADTLGANYLVDGWVTSESIVSQKISSDGISYVLITTDGKETELKMKGESPIVYAVRDGMIAYASSLSSGSIHVSKLDEQGNLYEIASLELEGQTRLRPGINGFSPDNSYFSFIYVESDQPGARRYLKVLDLLTGKVIDLKSLPGNSTSRVLEFNWLNNKELLILIKEDIPGVKKVSTWKYSLN</sequence>
<organism evidence="1 2">
    <name type="scientific">Insulibacter thermoxylanivorax</name>
    <dbReference type="NCBI Taxonomy" id="2749268"/>
    <lineage>
        <taxon>Bacteria</taxon>
        <taxon>Bacillati</taxon>
        <taxon>Bacillota</taxon>
        <taxon>Bacilli</taxon>
        <taxon>Bacillales</taxon>
        <taxon>Paenibacillaceae</taxon>
        <taxon>Insulibacter</taxon>
    </lineage>
</organism>
<name>A0A916VH98_9BACL</name>
<dbReference type="SUPFAM" id="SSF82171">
    <property type="entry name" value="DPP6 N-terminal domain-like"/>
    <property type="match status" value="1"/>
</dbReference>
<accession>A0A916VH98</accession>
<evidence type="ECO:0000313" key="1">
    <source>
        <dbReference type="EMBL" id="GFR39544.1"/>
    </source>
</evidence>
<protein>
    <submittedName>
        <fullName evidence="1">Uncharacterized protein</fullName>
    </submittedName>
</protein>
<proteinExistence type="predicted"/>
<keyword evidence="2" id="KW-1185">Reference proteome</keyword>
<dbReference type="Proteomes" id="UP000654993">
    <property type="component" value="Unassembled WGS sequence"/>
</dbReference>
<reference evidence="1" key="2">
    <citation type="journal article" date="2021" name="Data Brief">
        <title>Draft genome sequence data of the facultative, thermophilic, xylanolytic bacterium Paenibacillus sp. strain DA-C8.</title>
        <authorList>
            <person name="Chhe C."/>
            <person name="Uke A."/>
            <person name="Baramee S."/>
            <person name="Ungkulpasvich U."/>
            <person name="Tachaapaikoon C."/>
            <person name="Pason P."/>
            <person name="Waeonukul R."/>
            <person name="Ratanakhanokchai K."/>
            <person name="Kosugi A."/>
        </authorList>
    </citation>
    <scope>NUCLEOTIDE SEQUENCE</scope>
    <source>
        <strain evidence="1">DA-C8</strain>
    </source>
</reference>